<gene>
    <name evidence="2" type="ORF">CEPIT_LOCUS14925</name>
</gene>
<accession>A0AAV0DGV7</accession>
<evidence type="ECO:0000259" key="1">
    <source>
        <dbReference type="Pfam" id="PF22936"/>
    </source>
</evidence>
<keyword evidence="3" id="KW-1185">Reference proteome</keyword>
<sequence>MGQSGHSAVACPDSGASAHMTSNEGILVNIYISTQPLTVAVANGTNLPIMTVGNLTFPAMPGPLHLKFVFHVPHLKYNLISIQKLCADNNCFVIFDKSSIYVKDKISGEVLLQASSKGGVYPISLSHSQPIALISHVARGPVWHRRLGHCGRRILDKLKKSGPILSTSTFSHDCVSVD</sequence>
<organism evidence="2 3">
    <name type="scientific">Cuscuta epithymum</name>
    <dbReference type="NCBI Taxonomy" id="186058"/>
    <lineage>
        <taxon>Eukaryota</taxon>
        <taxon>Viridiplantae</taxon>
        <taxon>Streptophyta</taxon>
        <taxon>Embryophyta</taxon>
        <taxon>Tracheophyta</taxon>
        <taxon>Spermatophyta</taxon>
        <taxon>Magnoliopsida</taxon>
        <taxon>eudicotyledons</taxon>
        <taxon>Gunneridae</taxon>
        <taxon>Pentapetalae</taxon>
        <taxon>asterids</taxon>
        <taxon>lamiids</taxon>
        <taxon>Solanales</taxon>
        <taxon>Convolvulaceae</taxon>
        <taxon>Cuscuteae</taxon>
        <taxon>Cuscuta</taxon>
        <taxon>Cuscuta subgen. Cuscuta</taxon>
    </lineage>
</organism>
<comment type="caution">
    <text evidence="2">The sequence shown here is derived from an EMBL/GenBank/DDBJ whole genome shotgun (WGS) entry which is preliminary data.</text>
</comment>
<dbReference type="AlphaFoldDB" id="A0AAV0DGV7"/>
<protein>
    <recommendedName>
        <fullName evidence="1">Retrovirus-related Pol polyprotein from transposon TNT 1-94-like beta-barrel domain-containing protein</fullName>
    </recommendedName>
</protein>
<proteinExistence type="predicted"/>
<dbReference type="EMBL" id="CAMAPF010000105">
    <property type="protein sequence ID" value="CAH9099303.1"/>
    <property type="molecule type" value="Genomic_DNA"/>
</dbReference>
<feature type="domain" description="Retrovirus-related Pol polyprotein from transposon TNT 1-94-like beta-barrel" evidence="1">
    <location>
        <begin position="13"/>
        <end position="86"/>
    </location>
</feature>
<evidence type="ECO:0000313" key="3">
    <source>
        <dbReference type="Proteomes" id="UP001152523"/>
    </source>
</evidence>
<dbReference type="Proteomes" id="UP001152523">
    <property type="component" value="Unassembled WGS sequence"/>
</dbReference>
<name>A0AAV0DGV7_9ASTE</name>
<reference evidence="2" key="1">
    <citation type="submission" date="2022-07" db="EMBL/GenBank/DDBJ databases">
        <authorList>
            <person name="Macas J."/>
            <person name="Novak P."/>
            <person name="Neumann P."/>
        </authorList>
    </citation>
    <scope>NUCLEOTIDE SEQUENCE</scope>
</reference>
<evidence type="ECO:0000313" key="2">
    <source>
        <dbReference type="EMBL" id="CAH9099303.1"/>
    </source>
</evidence>
<dbReference type="Pfam" id="PF22936">
    <property type="entry name" value="Pol_BBD"/>
    <property type="match status" value="1"/>
</dbReference>
<dbReference type="InterPro" id="IPR054722">
    <property type="entry name" value="PolX-like_BBD"/>
</dbReference>